<dbReference type="OrthoDB" id="9798434at2"/>
<proteinExistence type="predicted"/>
<protein>
    <submittedName>
        <fullName evidence="1">Uncharacterized protein</fullName>
    </submittedName>
</protein>
<name>A0A2R8C1Z8_9RHOB</name>
<organism evidence="1 2">
    <name type="scientific">Palleronia abyssalis</name>
    <dbReference type="NCBI Taxonomy" id="1501240"/>
    <lineage>
        <taxon>Bacteria</taxon>
        <taxon>Pseudomonadati</taxon>
        <taxon>Pseudomonadota</taxon>
        <taxon>Alphaproteobacteria</taxon>
        <taxon>Rhodobacterales</taxon>
        <taxon>Roseobacteraceae</taxon>
        <taxon>Palleronia</taxon>
    </lineage>
</organism>
<accession>A0A2R8C1Z8</accession>
<sequence>MYLERIEIDEGGLPEPSPEMEQERRVAVFDLQESNHFAVKDHVQGPYSLRLGMDHGRAAFFWRAADGTEGDFRISLGSLAHTAKDYRTLCEAYVDAVRTLPPARIEEIDTARREIHQEAARQLQLRMADRAEVDEPTARRLFTLLCAMTQDT</sequence>
<dbReference type="Pfam" id="PF06793">
    <property type="entry name" value="UPF0262"/>
    <property type="match status" value="1"/>
</dbReference>
<dbReference type="AlphaFoldDB" id="A0A2R8C1Z8"/>
<evidence type="ECO:0000313" key="2">
    <source>
        <dbReference type="Proteomes" id="UP000244912"/>
    </source>
</evidence>
<reference evidence="1 2" key="1">
    <citation type="submission" date="2018-03" db="EMBL/GenBank/DDBJ databases">
        <authorList>
            <person name="Keele B.F."/>
        </authorList>
    </citation>
    <scope>NUCLEOTIDE SEQUENCE [LARGE SCALE GENOMIC DNA]</scope>
    <source>
        <strain evidence="1 2">CECT 8504</strain>
    </source>
</reference>
<keyword evidence="2" id="KW-1185">Reference proteome</keyword>
<dbReference type="InterPro" id="IPR008321">
    <property type="entry name" value="UCP032146"/>
</dbReference>
<dbReference type="EMBL" id="ONZF01000020">
    <property type="protein sequence ID" value="SPJ26422.1"/>
    <property type="molecule type" value="Genomic_DNA"/>
</dbReference>
<dbReference type="RefSeq" id="WP_108896112.1">
    <property type="nucleotide sequence ID" value="NZ_ONZF01000020.1"/>
</dbReference>
<evidence type="ECO:0000313" key="1">
    <source>
        <dbReference type="EMBL" id="SPJ26422.1"/>
    </source>
</evidence>
<gene>
    <name evidence="1" type="ORF">PAA8504_04281</name>
</gene>
<dbReference type="Proteomes" id="UP000244912">
    <property type="component" value="Unassembled WGS sequence"/>
</dbReference>